<proteinExistence type="predicted"/>
<evidence type="ECO:0000313" key="1">
    <source>
        <dbReference type="EMBL" id="CAC5413921.1"/>
    </source>
</evidence>
<dbReference type="EMBL" id="CACVKT020008264">
    <property type="protein sequence ID" value="CAC5413921.1"/>
    <property type="molecule type" value="Genomic_DNA"/>
</dbReference>
<accession>A0A6J8E4G4</accession>
<protein>
    <submittedName>
        <fullName evidence="1">Uncharacterized protein</fullName>
    </submittedName>
</protein>
<gene>
    <name evidence="1" type="ORF">MCOR_46775</name>
</gene>
<reference evidence="1 2" key="1">
    <citation type="submission" date="2020-06" db="EMBL/GenBank/DDBJ databases">
        <authorList>
            <person name="Li R."/>
            <person name="Bekaert M."/>
        </authorList>
    </citation>
    <scope>NUCLEOTIDE SEQUENCE [LARGE SCALE GENOMIC DNA]</scope>
    <source>
        <strain evidence="2">wild</strain>
    </source>
</reference>
<dbReference type="Proteomes" id="UP000507470">
    <property type="component" value="Unassembled WGS sequence"/>
</dbReference>
<name>A0A6J8E4G4_MYTCO</name>
<sequence>MVDSLIRQNSLKDYTGVQMVAYPGEGNAHLTNEMYTEISDDPRNKFKSDQKENCKGKERDIDIDSGNFAGGYTLAKPIANKLQLLKIQLEMTQTDSGYSMAKRISTKDNYGGNCTQSSSDLVASNDYEDSPEGVYDQSKTRINMNDVDVYDRATDGTYDTANHCTKQRTEDDDIAYDHFTGPKTIDNYELVMRHNKVVSDDTNGGN</sequence>
<dbReference type="OrthoDB" id="6184844at2759"/>
<organism evidence="1 2">
    <name type="scientific">Mytilus coruscus</name>
    <name type="common">Sea mussel</name>
    <dbReference type="NCBI Taxonomy" id="42192"/>
    <lineage>
        <taxon>Eukaryota</taxon>
        <taxon>Metazoa</taxon>
        <taxon>Spiralia</taxon>
        <taxon>Lophotrochozoa</taxon>
        <taxon>Mollusca</taxon>
        <taxon>Bivalvia</taxon>
        <taxon>Autobranchia</taxon>
        <taxon>Pteriomorphia</taxon>
        <taxon>Mytilida</taxon>
        <taxon>Mytiloidea</taxon>
        <taxon>Mytilidae</taxon>
        <taxon>Mytilinae</taxon>
        <taxon>Mytilus</taxon>
    </lineage>
</organism>
<keyword evidence="2" id="KW-1185">Reference proteome</keyword>
<evidence type="ECO:0000313" key="2">
    <source>
        <dbReference type="Proteomes" id="UP000507470"/>
    </source>
</evidence>
<dbReference type="AlphaFoldDB" id="A0A6J8E4G4"/>